<gene>
    <name evidence="7" type="ORF">HRJ34_06495</name>
</gene>
<keyword evidence="1" id="KW-0560">Oxidoreductase</keyword>
<dbReference type="Pfam" id="PF03781">
    <property type="entry name" value="FGE-sulfatase"/>
    <property type="match status" value="2"/>
</dbReference>
<evidence type="ECO:0000256" key="3">
    <source>
        <dbReference type="ARBA" id="ARBA00037882"/>
    </source>
</evidence>
<proteinExistence type="predicted"/>
<evidence type="ECO:0000256" key="2">
    <source>
        <dbReference type="ARBA" id="ARBA00023004"/>
    </source>
</evidence>
<dbReference type="Pfam" id="PF12867">
    <property type="entry name" value="DinB_2"/>
    <property type="match status" value="1"/>
</dbReference>
<dbReference type="InterPro" id="IPR042095">
    <property type="entry name" value="SUMF_sf"/>
</dbReference>
<dbReference type="RefSeq" id="WP_208633642.1">
    <property type="nucleotide sequence ID" value="NZ_CP059319.1"/>
</dbReference>
<feature type="domain" description="Sulfatase-modifying factor enzyme-like" evidence="5">
    <location>
        <begin position="194"/>
        <end position="325"/>
    </location>
</feature>
<reference evidence="7" key="1">
    <citation type="submission" date="2020-07" db="EMBL/GenBank/DDBJ databases">
        <authorList>
            <person name="Camacho E."/>
        </authorList>
    </citation>
    <scope>NUCLEOTIDE SEQUENCE</scope>
    <source>
        <strain evidence="7">MPO218</strain>
    </source>
</reference>
<comment type="pathway">
    <text evidence="3">Amino-acid biosynthesis; ergothioneine biosynthesis.</text>
</comment>
<evidence type="ECO:0000259" key="5">
    <source>
        <dbReference type="Pfam" id="PF03781"/>
    </source>
</evidence>
<dbReference type="SUPFAM" id="SSF109854">
    <property type="entry name" value="DinB/YfiT-like putative metalloenzymes"/>
    <property type="match status" value="1"/>
</dbReference>
<dbReference type="GO" id="GO:0052699">
    <property type="term" value="P:ergothioneine biosynthetic process"/>
    <property type="evidence" value="ECO:0007669"/>
    <property type="project" value="InterPro"/>
</dbReference>
<evidence type="ECO:0000313" key="7">
    <source>
        <dbReference type="EMBL" id="QTH23153.1"/>
    </source>
</evidence>
<dbReference type="InterPro" id="IPR017806">
    <property type="entry name" value="EgtB"/>
</dbReference>
<dbReference type="PANTHER" id="PTHR23150:SF36">
    <property type="entry name" value="HERCYNINE OXYGENASE"/>
    <property type="match status" value="1"/>
</dbReference>
<keyword evidence="2" id="KW-0408">Iron</keyword>
<dbReference type="Proteomes" id="UP000664914">
    <property type="component" value="Chromosome"/>
</dbReference>
<feature type="region of interest" description="Disordered" evidence="4">
    <location>
        <begin position="324"/>
        <end position="345"/>
    </location>
</feature>
<dbReference type="SUPFAM" id="SSF56436">
    <property type="entry name" value="C-type lectin-like"/>
    <property type="match status" value="1"/>
</dbReference>
<dbReference type="InterPro" id="IPR024775">
    <property type="entry name" value="DinB-like"/>
</dbReference>
<organism evidence="7 8">
    <name type="scientific">Rhizorhabdus wittichii</name>
    <dbReference type="NCBI Taxonomy" id="160791"/>
    <lineage>
        <taxon>Bacteria</taxon>
        <taxon>Pseudomonadati</taxon>
        <taxon>Pseudomonadota</taxon>
        <taxon>Alphaproteobacteria</taxon>
        <taxon>Sphingomonadales</taxon>
        <taxon>Sphingomonadaceae</taxon>
        <taxon>Rhizorhabdus</taxon>
    </lineage>
</organism>
<dbReference type="InterPro" id="IPR034660">
    <property type="entry name" value="DinB/YfiT-like"/>
</dbReference>
<dbReference type="InterPro" id="IPR051043">
    <property type="entry name" value="Sulfatase_Mod_Factor_Kinase"/>
</dbReference>
<dbReference type="PANTHER" id="PTHR23150">
    <property type="entry name" value="SULFATASE MODIFYING FACTOR 1, 2"/>
    <property type="match status" value="1"/>
</dbReference>
<feature type="domain" description="Sulfatase-modifying factor enzyme-like" evidence="5">
    <location>
        <begin position="352"/>
        <end position="426"/>
    </location>
</feature>
<evidence type="ECO:0000259" key="6">
    <source>
        <dbReference type="Pfam" id="PF12867"/>
    </source>
</evidence>
<dbReference type="InterPro" id="IPR016187">
    <property type="entry name" value="CTDL_fold"/>
</dbReference>
<evidence type="ECO:0000313" key="8">
    <source>
        <dbReference type="Proteomes" id="UP000664914"/>
    </source>
</evidence>
<protein>
    <submittedName>
        <fullName evidence="7">Ergothioneine biosynthesis protein EgtB</fullName>
    </submittedName>
</protein>
<evidence type="ECO:0000256" key="4">
    <source>
        <dbReference type="SAM" id="MobiDB-lite"/>
    </source>
</evidence>
<accession>A0A975D5P3</accession>
<dbReference type="Gene3D" id="3.90.1580.10">
    <property type="entry name" value="paralog of FGE (formylglycine-generating enzyme)"/>
    <property type="match status" value="2"/>
</dbReference>
<sequence length="428" mass="47205">MATITDPIRRPAGPSPEALAQRYARIRALSEALAAPLSDADATAQSMPDASPAKWHLAHVSWFFESFVLRDHLPGYRLFDDRWPYLFNSYYEAEGPRHARPQRGLLTRPSLDEVLAYRAAVDAAMLDAMPMLAERCGELIELGLNHEQQHQELLLTDLKHLLSCNPLGPAVWPAGPALRACADEAPPVGWREGPAGLVEIGDRGGDFAFDNERPVHKVHLTPFALADRLVTNGDWLRFIADGGYATAGLWLSDGWAWVRQEGIASPLHWRRAGDGWEQFSLSGWQPLDLAAPVAHISFYEADAFAGWAGARLPTEQEWEAVARSQDPSGGVQLDEAGPVAPQAEAPGEGSPLFGNVWQWTGSAYRPYPRFRVAPGAVGEYNGKFMSGQFVLKGGSCATPRGHARASYRNFFYPQQRWQFTGLRLAKDL</sequence>
<dbReference type="InterPro" id="IPR005532">
    <property type="entry name" value="SUMF_dom"/>
</dbReference>
<dbReference type="AlphaFoldDB" id="A0A975D5P3"/>
<name>A0A975D5P3_9SPHN</name>
<evidence type="ECO:0000256" key="1">
    <source>
        <dbReference type="ARBA" id="ARBA00023002"/>
    </source>
</evidence>
<feature type="domain" description="DinB-like" evidence="6">
    <location>
        <begin position="24"/>
        <end position="152"/>
    </location>
</feature>
<reference evidence="7" key="2">
    <citation type="submission" date="2021-04" db="EMBL/GenBank/DDBJ databases">
        <title>Isolation and genomic analysis of the ibuprofen-degrading bacterium Sphingomonas strain MPO218.</title>
        <authorList>
            <person name="Aulestia M."/>
            <person name="Flores A."/>
            <person name="Mangas E.L."/>
            <person name="Perez-Pulido A.J."/>
            <person name="Santero E."/>
            <person name="Camacho E.M."/>
        </authorList>
    </citation>
    <scope>NUCLEOTIDE SEQUENCE</scope>
    <source>
        <strain evidence="7">MPO218</strain>
    </source>
</reference>
<dbReference type="EMBL" id="CP059319">
    <property type="protein sequence ID" value="QTH23153.1"/>
    <property type="molecule type" value="Genomic_DNA"/>
</dbReference>
<dbReference type="NCBIfam" id="TIGR03440">
    <property type="entry name" value="egtB_TIGR03440"/>
    <property type="match status" value="1"/>
</dbReference>